<evidence type="ECO:0000313" key="3">
    <source>
        <dbReference type="EMBL" id="KXU80557.1"/>
    </source>
</evidence>
<feature type="domain" description="FAD-binding FR-type" evidence="2">
    <location>
        <begin position="8"/>
        <end position="133"/>
    </location>
</feature>
<protein>
    <submittedName>
        <fullName evidence="3">Vibriobactin utilization protein ViuB</fullName>
    </submittedName>
</protein>
<dbReference type="Gene3D" id="3.40.50.80">
    <property type="entry name" value="Nucleotide-binding domain of ferredoxin-NADP reductase (FNR) module"/>
    <property type="match status" value="1"/>
</dbReference>
<dbReference type="SUPFAM" id="SSF63380">
    <property type="entry name" value="Riboflavin synthase domain-like"/>
    <property type="match status" value="1"/>
</dbReference>
<accession>A0A175VJB8</accession>
<name>A0A175VJB8_AEREN</name>
<dbReference type="EMBL" id="JMGO02000003">
    <property type="protein sequence ID" value="KXU80557.1"/>
    <property type="molecule type" value="Genomic_DNA"/>
</dbReference>
<dbReference type="InterPro" id="IPR013113">
    <property type="entry name" value="SIP_FAD-bd"/>
</dbReference>
<dbReference type="OrthoDB" id="9814826at2"/>
<organism evidence="3 4">
    <name type="scientific">Aeromonas enteropelogenes</name>
    <name type="common">Aeromonas trota</name>
    <dbReference type="NCBI Taxonomy" id="29489"/>
    <lineage>
        <taxon>Bacteria</taxon>
        <taxon>Pseudomonadati</taxon>
        <taxon>Pseudomonadota</taxon>
        <taxon>Gammaproteobacteria</taxon>
        <taxon>Aeromonadales</taxon>
        <taxon>Aeromonadaceae</taxon>
        <taxon>Aeromonas</taxon>
    </lineage>
</organism>
<comment type="similarity">
    <text evidence="1">Belongs to the SIP oxidoreductase family.</text>
</comment>
<dbReference type="InterPro" id="IPR007037">
    <property type="entry name" value="SIP_rossman_dom"/>
</dbReference>
<dbReference type="InterPro" id="IPR017938">
    <property type="entry name" value="Riboflavin_synthase-like_b-brl"/>
</dbReference>
<dbReference type="PROSITE" id="PS51384">
    <property type="entry name" value="FAD_FR"/>
    <property type="match status" value="1"/>
</dbReference>
<dbReference type="Pfam" id="PF04954">
    <property type="entry name" value="SIP"/>
    <property type="match status" value="1"/>
</dbReference>
<reference evidence="3 4" key="1">
    <citation type="submission" date="2016-02" db="EMBL/GenBank/DDBJ databases">
        <title>Draft genome sequence of Aeromonas trota strain 1999lcr isolated from cerebrospinal fluid (CSF).</title>
        <authorList>
            <person name="Dallagassa C.B."/>
            <person name="Prediger K.C."/>
            <person name="Weiss V.A."/>
            <person name="Assis F.E."/>
            <person name="Baura V."/>
            <person name="Cruz L.M."/>
            <person name="Souza E.M."/>
            <person name="Pedrosa F.O."/>
            <person name="Fadel-Picheth C.M."/>
        </authorList>
    </citation>
    <scope>NUCLEOTIDE SEQUENCE [LARGE SCALE GENOMIC DNA]</scope>
    <source>
        <strain evidence="3 4">1999lcr</strain>
    </source>
</reference>
<sequence>MSPTLPPNRPRLLSVKAVTQITPNLRRICFTGSELADYPYTCGGAHIKVMLAQPNQAEPVLPTMTPNGPRWPQLADKPIIRTYTLRAFRRESLELDIDFVLHGDGGPASAFAGQAKPGDKAILSAPGGPNPMLPAADHYCLVGDLTALPAIMAMCEVMPADARGEIAILVPDQADALPLSLPTGVRCHWFVGEPEASGLLEHVMDLPLKREGGFFWLAGEEALVLPLRRHVRGTLEVDRQAIYAVPYWRRGKSEEAYHQARHEVMDN</sequence>
<proteinExistence type="inferred from homology"/>
<dbReference type="InterPro" id="IPR039261">
    <property type="entry name" value="FNR_nucleotide-bd"/>
</dbReference>
<dbReference type="AlphaFoldDB" id="A0A175VJB8"/>
<comment type="caution">
    <text evidence="3">The sequence shown here is derived from an EMBL/GenBank/DDBJ whole genome shotgun (WGS) entry which is preliminary data.</text>
</comment>
<gene>
    <name evidence="3" type="ORF">LCR_10690</name>
</gene>
<evidence type="ECO:0000256" key="1">
    <source>
        <dbReference type="ARBA" id="ARBA00035644"/>
    </source>
</evidence>
<evidence type="ECO:0000259" key="2">
    <source>
        <dbReference type="PROSITE" id="PS51384"/>
    </source>
</evidence>
<dbReference type="CDD" id="cd06193">
    <property type="entry name" value="siderophore_interacting"/>
    <property type="match status" value="1"/>
</dbReference>
<dbReference type="InterPro" id="IPR039374">
    <property type="entry name" value="SIP_fam"/>
</dbReference>
<dbReference type="Pfam" id="PF08021">
    <property type="entry name" value="FAD_binding_9"/>
    <property type="match status" value="1"/>
</dbReference>
<dbReference type="PANTHER" id="PTHR30157">
    <property type="entry name" value="FERRIC REDUCTASE, NADPH-DEPENDENT"/>
    <property type="match status" value="1"/>
</dbReference>
<dbReference type="Gene3D" id="2.40.30.10">
    <property type="entry name" value="Translation factors"/>
    <property type="match status" value="1"/>
</dbReference>
<dbReference type="PANTHER" id="PTHR30157:SF0">
    <property type="entry name" value="NADPH-DEPENDENT FERRIC-CHELATE REDUCTASE"/>
    <property type="match status" value="1"/>
</dbReference>
<evidence type="ECO:0000313" key="4">
    <source>
        <dbReference type="Proteomes" id="UP000078435"/>
    </source>
</evidence>
<dbReference type="Proteomes" id="UP000078435">
    <property type="component" value="Unassembled WGS sequence"/>
</dbReference>
<dbReference type="GO" id="GO:0016491">
    <property type="term" value="F:oxidoreductase activity"/>
    <property type="evidence" value="ECO:0007669"/>
    <property type="project" value="InterPro"/>
</dbReference>
<dbReference type="InterPro" id="IPR017927">
    <property type="entry name" value="FAD-bd_FR_type"/>
</dbReference>
<dbReference type="RefSeq" id="WP_061475754.1">
    <property type="nucleotide sequence ID" value="NZ_JAAKTU010000015.1"/>
</dbReference>